<dbReference type="Proteomes" id="UP000287823">
    <property type="component" value="Unassembled WGS sequence"/>
</dbReference>
<evidence type="ECO:0008006" key="3">
    <source>
        <dbReference type="Google" id="ProtNLM"/>
    </source>
</evidence>
<dbReference type="Pfam" id="PF19795">
    <property type="entry name" value="DUF6279"/>
    <property type="match status" value="1"/>
</dbReference>
<reference evidence="1 2" key="1">
    <citation type="journal article" date="2011" name="Front. Microbiol.">
        <title>Genomic signatures of strain selection and enhancement in Bacillus atrophaeus var. globigii, a historical biowarfare simulant.</title>
        <authorList>
            <person name="Gibbons H.S."/>
            <person name="Broomall S.M."/>
            <person name="McNew L.A."/>
            <person name="Daligault H."/>
            <person name="Chapman C."/>
            <person name="Bruce D."/>
            <person name="Karavis M."/>
            <person name="Krepps M."/>
            <person name="McGregor P.A."/>
            <person name="Hong C."/>
            <person name="Park K.H."/>
            <person name="Akmal A."/>
            <person name="Feldman A."/>
            <person name="Lin J.S."/>
            <person name="Chang W.E."/>
            <person name="Higgs B.W."/>
            <person name="Demirev P."/>
            <person name="Lindquist J."/>
            <person name="Liem A."/>
            <person name="Fochler E."/>
            <person name="Read T.D."/>
            <person name="Tapia R."/>
            <person name="Johnson S."/>
            <person name="Bishop-Lilly K.A."/>
            <person name="Detter C."/>
            <person name="Han C."/>
            <person name="Sozhamannan S."/>
            <person name="Rosenzweig C.N."/>
            <person name="Skowronski E.W."/>
        </authorList>
    </citation>
    <scope>NUCLEOTIDE SEQUENCE [LARGE SCALE GENOMIC DNA]</scope>
    <source>
        <strain evidence="1 2">Y4G10-17</strain>
    </source>
</reference>
<organism evidence="1 2">
    <name type="scientific">Aliidiomarina soli</name>
    <dbReference type="NCBI Taxonomy" id="1928574"/>
    <lineage>
        <taxon>Bacteria</taxon>
        <taxon>Pseudomonadati</taxon>
        <taxon>Pseudomonadota</taxon>
        <taxon>Gammaproteobacteria</taxon>
        <taxon>Alteromonadales</taxon>
        <taxon>Idiomarinaceae</taxon>
        <taxon>Aliidiomarina</taxon>
    </lineage>
</organism>
<evidence type="ECO:0000313" key="1">
    <source>
        <dbReference type="EMBL" id="RUO34930.1"/>
    </source>
</evidence>
<sequence>MQRLLKLIIVALIIVGLGACSRSFAYRFADTYIVWQARDYVSLQREQREALSDEVEAFLQWHAETQIPRYHLTLETLEADITEATLDPEAVRQYSDLAADFWFQVRSGALPAALRLLPDLSDAQVDELIQSVADSIQQRLDEYQDSTADERVAERRDMFQQQAQRWLGAVTEEQQALFDEWADSIDDSNMLWIEYRLEWAEQFASALEQRNHSDLFSEQLDGLFLEPENLRSDMLITQASAAKEVSQEHLMTLHGLLTDDQRLHFAAELQELRRDLRSMLRSRDLDIATMTF</sequence>
<accession>A0A432WM90</accession>
<dbReference type="InterPro" id="IPR016875">
    <property type="entry name" value="UCP028200"/>
</dbReference>
<dbReference type="PROSITE" id="PS51257">
    <property type="entry name" value="PROKAR_LIPOPROTEIN"/>
    <property type="match status" value="1"/>
</dbReference>
<dbReference type="PIRSF" id="PIRSF028200">
    <property type="entry name" value="UCP028200"/>
    <property type="match status" value="1"/>
</dbReference>
<evidence type="ECO:0000313" key="2">
    <source>
        <dbReference type="Proteomes" id="UP000287823"/>
    </source>
</evidence>
<comment type="caution">
    <text evidence="1">The sequence shown here is derived from an EMBL/GenBank/DDBJ whole genome shotgun (WGS) entry which is preliminary data.</text>
</comment>
<proteinExistence type="predicted"/>
<protein>
    <recommendedName>
        <fullName evidence="3">Lipoprotein</fullName>
    </recommendedName>
</protein>
<dbReference type="RefSeq" id="WP_126797965.1">
    <property type="nucleotide sequence ID" value="NZ_PIPO01000001.1"/>
</dbReference>
<name>A0A432WM90_9GAMM</name>
<gene>
    <name evidence="1" type="ORF">CWE14_02745</name>
</gene>
<dbReference type="AlphaFoldDB" id="A0A432WM90"/>
<keyword evidence="2" id="KW-1185">Reference proteome</keyword>
<dbReference type="EMBL" id="PIPO01000001">
    <property type="protein sequence ID" value="RUO34930.1"/>
    <property type="molecule type" value="Genomic_DNA"/>
</dbReference>